<dbReference type="InterPro" id="IPR013087">
    <property type="entry name" value="Znf_C2H2_type"/>
</dbReference>
<dbReference type="PROSITE" id="PS00028">
    <property type="entry name" value="ZINC_FINGER_C2H2_1"/>
    <property type="match status" value="1"/>
</dbReference>
<feature type="region of interest" description="Disordered" evidence="2">
    <location>
        <begin position="66"/>
        <end position="133"/>
    </location>
</feature>
<evidence type="ECO:0000256" key="2">
    <source>
        <dbReference type="SAM" id="MobiDB-lite"/>
    </source>
</evidence>
<dbReference type="AlphaFoldDB" id="A0A1B1CUQ9"/>
<keyword evidence="1" id="KW-0479">Metal-binding</keyword>
<feature type="region of interest" description="Disordered" evidence="2">
    <location>
        <begin position="201"/>
        <end position="222"/>
    </location>
</feature>
<sequence length="288" mass="31636">MKPEQERLTTVLKDTISLLCKNSLSYDKQVTVQGLIAVTVDKGEVMVIQVNDSVGVPDYEPCVTCGHAKSPLPDNNTSRKRKHSLSDTRDSSIKSRRHDHSSPSVLSVSPTSKFNNDDDSYSGVDVKTGGASDSEDEDLIFIDAEIKSEALDYDYSKTSGQDSVGHSMGDNQYITGVMDNSQMAAITTKGMPTDTQGMSQWPSLDGSHPSTASGITPPTVDRNTVTADLTKMVGVGYDDSDNIRPYVCTWLGCSARFTLSRNLRQHQEIHLGEKRLQCPYCPYRTNRK</sequence>
<keyword evidence="1" id="KW-0863">Zinc-finger</keyword>
<dbReference type="Gene3D" id="3.30.160.60">
    <property type="entry name" value="Classic Zinc Finger"/>
    <property type="match status" value="1"/>
</dbReference>
<reference evidence="4" key="1">
    <citation type="submission" date="2016-01" db="EMBL/GenBank/DDBJ databases">
        <title>Coordinated regulation of sqr transcription by three transcription factors: HSF1, NF1 and Sp1 in echiuran worm Urechis Unicinctus exposed to sulfide.</title>
        <authorList>
            <person name="Liu X."/>
            <person name="Zhang Z."/>
            <person name="Ma X."/>
        </authorList>
    </citation>
    <scope>NUCLEOTIDE SEQUENCE</scope>
</reference>
<feature type="compositionally biased region" description="Basic and acidic residues" evidence="2">
    <location>
        <begin position="84"/>
        <end position="93"/>
    </location>
</feature>
<dbReference type="SMART" id="SM00355">
    <property type="entry name" value="ZnF_C2H2"/>
    <property type="match status" value="1"/>
</dbReference>
<evidence type="ECO:0000256" key="1">
    <source>
        <dbReference type="PROSITE-ProRule" id="PRU00042"/>
    </source>
</evidence>
<proteinExistence type="evidence at transcript level"/>
<name>A0A1B1CUQ9_UREUN</name>
<organism evidence="4">
    <name type="scientific">Urechis unicinctus</name>
    <name type="common">Fat innkeeper worm</name>
    <name type="synonym">Chinese penis fish</name>
    <dbReference type="NCBI Taxonomy" id="6432"/>
    <lineage>
        <taxon>Eukaryota</taxon>
        <taxon>Metazoa</taxon>
        <taxon>Spiralia</taxon>
        <taxon>Lophotrochozoa</taxon>
        <taxon>Annelida</taxon>
        <taxon>Polychaeta</taxon>
        <taxon>Echiura</taxon>
        <taxon>Xenopneusta</taxon>
        <taxon>Urechidae</taxon>
        <taxon>Urechis</taxon>
    </lineage>
</organism>
<accession>A0A1B1CUQ9</accession>
<feature type="domain" description="C2H2-type" evidence="3">
    <location>
        <begin position="246"/>
        <end position="275"/>
    </location>
</feature>
<evidence type="ECO:0000313" key="4">
    <source>
        <dbReference type="EMBL" id="ANP93620.1"/>
    </source>
</evidence>
<dbReference type="InterPro" id="IPR036236">
    <property type="entry name" value="Znf_C2H2_sf"/>
</dbReference>
<protein>
    <submittedName>
        <fullName evidence="4">Specificity protein 1</fullName>
    </submittedName>
</protein>
<dbReference type="SUPFAM" id="SSF57667">
    <property type="entry name" value="beta-beta-alpha zinc fingers"/>
    <property type="match status" value="1"/>
</dbReference>
<feature type="compositionally biased region" description="Low complexity" evidence="2">
    <location>
        <begin position="102"/>
        <end position="112"/>
    </location>
</feature>
<dbReference type="PROSITE" id="PS50157">
    <property type="entry name" value="ZINC_FINGER_C2H2_2"/>
    <property type="match status" value="1"/>
</dbReference>
<evidence type="ECO:0000259" key="3">
    <source>
        <dbReference type="PROSITE" id="PS50157"/>
    </source>
</evidence>
<dbReference type="GO" id="GO:0008270">
    <property type="term" value="F:zinc ion binding"/>
    <property type="evidence" value="ECO:0007669"/>
    <property type="project" value="UniProtKB-KW"/>
</dbReference>
<dbReference type="EMBL" id="KU500560">
    <property type="protein sequence ID" value="ANP93620.1"/>
    <property type="molecule type" value="mRNA"/>
</dbReference>
<keyword evidence="1" id="KW-0862">Zinc</keyword>